<dbReference type="PANTHER" id="PTHR22993:SF9">
    <property type="entry name" value="FORMAMIDOPYRIMIDINE-DNA GLYCOSYLASE"/>
    <property type="match status" value="1"/>
</dbReference>
<proteinExistence type="predicted"/>
<dbReference type="EMBL" id="ML002215">
    <property type="protein sequence ID" value="RKP40296.1"/>
    <property type="molecule type" value="Genomic_DNA"/>
</dbReference>
<protein>
    <recommendedName>
        <fullName evidence="1">Formamidopyrimidine-DNA glycosylase H2TH DNA-binding domain-containing protein</fullName>
    </recommendedName>
</protein>
<dbReference type="GO" id="GO:0003906">
    <property type="term" value="F:DNA-(apurinic or apyrimidinic site) endonuclease activity"/>
    <property type="evidence" value="ECO:0007669"/>
    <property type="project" value="InterPro"/>
</dbReference>
<keyword evidence="3" id="KW-1185">Reference proteome</keyword>
<feature type="non-terminal residue" evidence="2">
    <location>
        <position position="1"/>
    </location>
</feature>
<evidence type="ECO:0000313" key="2">
    <source>
        <dbReference type="EMBL" id="RKP40296.1"/>
    </source>
</evidence>
<dbReference type="Pfam" id="PF06831">
    <property type="entry name" value="H2TH"/>
    <property type="match status" value="1"/>
</dbReference>
<evidence type="ECO:0000313" key="3">
    <source>
        <dbReference type="Proteomes" id="UP000268162"/>
    </source>
</evidence>
<reference evidence="3" key="1">
    <citation type="journal article" date="2018" name="Nat. Microbiol.">
        <title>Leveraging single-cell genomics to expand the fungal tree of life.</title>
        <authorList>
            <person name="Ahrendt S.R."/>
            <person name="Quandt C.A."/>
            <person name="Ciobanu D."/>
            <person name="Clum A."/>
            <person name="Salamov A."/>
            <person name="Andreopoulos B."/>
            <person name="Cheng J.F."/>
            <person name="Woyke T."/>
            <person name="Pelin A."/>
            <person name="Henrissat B."/>
            <person name="Reynolds N.K."/>
            <person name="Benny G.L."/>
            <person name="Smith M.E."/>
            <person name="James T.Y."/>
            <person name="Grigoriev I.V."/>
        </authorList>
    </citation>
    <scope>NUCLEOTIDE SEQUENCE [LARGE SCALE GENOMIC DNA]</scope>
    <source>
        <strain evidence="3">RSA 468</strain>
    </source>
</reference>
<feature type="non-terminal residue" evidence="2">
    <location>
        <position position="180"/>
    </location>
</feature>
<dbReference type="Proteomes" id="UP000268162">
    <property type="component" value="Unassembled WGS sequence"/>
</dbReference>
<gene>
    <name evidence="2" type="ORF">BJ085DRAFT_9292</name>
</gene>
<dbReference type="GO" id="GO:0005634">
    <property type="term" value="C:nucleus"/>
    <property type="evidence" value="ECO:0007669"/>
    <property type="project" value="TreeGrafter"/>
</dbReference>
<sequence length="180" mass="20267">TRICYTDPRRFGRIRLVRQPLENPPVSELGFDPIINMPTLADFTRRVQPPTQRHRGGTCIKALLLDQRFAAGVGNWIADEILYQSGVHPARPTRSLTTAELTRLHQWTARVCQVAVDCNADKDRFPADWLFHVRWGKARKTVQHVTRKGEPVVFETVGGRTSAIVPTVQMLPPLALPPSS</sequence>
<accession>A0A4Q0A2E1</accession>
<dbReference type="GO" id="GO:0003684">
    <property type="term" value="F:damaged DNA binding"/>
    <property type="evidence" value="ECO:0007669"/>
    <property type="project" value="InterPro"/>
</dbReference>
<dbReference type="AlphaFoldDB" id="A0A4Q0A2E1"/>
<dbReference type="STRING" id="215637.A0A4Q0A2E1"/>
<name>A0A4Q0A2E1_9FUNG</name>
<dbReference type="Gene3D" id="1.10.8.50">
    <property type="match status" value="1"/>
</dbReference>
<organism evidence="2 3">
    <name type="scientific">Dimargaris cristalligena</name>
    <dbReference type="NCBI Taxonomy" id="215637"/>
    <lineage>
        <taxon>Eukaryota</taxon>
        <taxon>Fungi</taxon>
        <taxon>Fungi incertae sedis</taxon>
        <taxon>Zoopagomycota</taxon>
        <taxon>Kickxellomycotina</taxon>
        <taxon>Dimargaritomycetes</taxon>
        <taxon>Dimargaritales</taxon>
        <taxon>Dimargaritaceae</taxon>
        <taxon>Dimargaris</taxon>
    </lineage>
</organism>
<evidence type="ECO:0000259" key="1">
    <source>
        <dbReference type="SMART" id="SM01232"/>
    </source>
</evidence>
<dbReference type="PANTHER" id="PTHR22993">
    <property type="entry name" value="FORMAMIDOPYRIMIDINE-DNA GLYCOSYLASE"/>
    <property type="match status" value="1"/>
</dbReference>
<dbReference type="GO" id="GO:0019104">
    <property type="term" value="F:DNA N-glycosylase activity"/>
    <property type="evidence" value="ECO:0007669"/>
    <property type="project" value="TreeGrafter"/>
</dbReference>
<dbReference type="InterPro" id="IPR010979">
    <property type="entry name" value="Ribosomal_uS13-like_H2TH"/>
</dbReference>
<dbReference type="GO" id="GO:0008270">
    <property type="term" value="F:zinc ion binding"/>
    <property type="evidence" value="ECO:0007669"/>
    <property type="project" value="InterPro"/>
</dbReference>
<dbReference type="GO" id="GO:0006284">
    <property type="term" value="P:base-excision repair"/>
    <property type="evidence" value="ECO:0007669"/>
    <property type="project" value="InterPro"/>
</dbReference>
<dbReference type="SMART" id="SM01232">
    <property type="entry name" value="H2TH"/>
    <property type="match status" value="1"/>
</dbReference>
<dbReference type="InterPro" id="IPR015886">
    <property type="entry name" value="H2TH_FPG"/>
</dbReference>
<feature type="domain" description="Formamidopyrimidine-DNA glycosylase H2TH DNA-binding" evidence="1">
    <location>
        <begin position="29"/>
        <end position="127"/>
    </location>
</feature>
<dbReference type="SUPFAM" id="SSF46946">
    <property type="entry name" value="S13-like H2TH domain"/>
    <property type="match status" value="1"/>
</dbReference>